<dbReference type="GO" id="GO:0005794">
    <property type="term" value="C:Golgi apparatus"/>
    <property type="evidence" value="ECO:0007669"/>
    <property type="project" value="TreeGrafter"/>
</dbReference>
<reference evidence="15 16" key="1">
    <citation type="journal article" date="2010" name="PLoS Biol.">
        <title>Multi-platform next-generation sequencing of the domestic turkey (Meleagris gallopavo): genome assembly and analysis.</title>
        <authorList>
            <person name="Dalloul R.A."/>
            <person name="Long J.A."/>
            <person name="Zimin A.V."/>
            <person name="Aslam L."/>
            <person name="Beal K."/>
            <person name="Blomberg L.A."/>
            <person name="Bouffard P."/>
            <person name="Burt D.W."/>
            <person name="Crasta O."/>
            <person name="Crooijmans R.P."/>
            <person name="Cooper K."/>
            <person name="Coulombe R.A."/>
            <person name="De S."/>
            <person name="Delany M.E."/>
            <person name="Dodgson J.B."/>
            <person name="Dong J.J."/>
            <person name="Evans C."/>
            <person name="Frederickson K.M."/>
            <person name="Flicek P."/>
            <person name="Florea L."/>
            <person name="Folkerts O."/>
            <person name="Groenen M.A."/>
            <person name="Harkins T.T."/>
            <person name="Herrero J."/>
            <person name="Hoffmann S."/>
            <person name="Megens H.J."/>
            <person name="Jiang A."/>
            <person name="de Jong P."/>
            <person name="Kaiser P."/>
            <person name="Kim H."/>
            <person name="Kim K.W."/>
            <person name="Kim S."/>
            <person name="Langenberger D."/>
            <person name="Lee M.K."/>
            <person name="Lee T."/>
            <person name="Mane S."/>
            <person name="Marcais G."/>
            <person name="Marz M."/>
            <person name="McElroy A.P."/>
            <person name="Modise T."/>
            <person name="Nefedov M."/>
            <person name="Notredame C."/>
            <person name="Paton I.R."/>
            <person name="Payne W.S."/>
            <person name="Pertea G."/>
            <person name="Prickett D."/>
            <person name="Puiu D."/>
            <person name="Qioa D."/>
            <person name="Raineri E."/>
            <person name="Ruffier M."/>
            <person name="Salzberg S.L."/>
            <person name="Schatz M.C."/>
            <person name="Scheuring C."/>
            <person name="Schmidt C.J."/>
            <person name="Schroeder S."/>
            <person name="Searle S.M."/>
            <person name="Smith E.J."/>
            <person name="Smith J."/>
            <person name="Sonstegard T.S."/>
            <person name="Stadler P.F."/>
            <person name="Tafer H."/>
            <person name="Tu Z.J."/>
            <person name="Van Tassell C.P."/>
            <person name="Vilella A.J."/>
            <person name="Williams K.P."/>
            <person name="Yorke J.A."/>
            <person name="Zhang L."/>
            <person name="Zhang H.B."/>
            <person name="Zhang X."/>
            <person name="Zhang Y."/>
            <person name="Reed K.M."/>
        </authorList>
    </citation>
    <scope>NUCLEOTIDE SEQUENCE [LARGE SCALE GENOMIC DNA]</scope>
</reference>
<evidence type="ECO:0000256" key="11">
    <source>
        <dbReference type="ARBA" id="ARBA00047899"/>
    </source>
</evidence>
<dbReference type="InterPro" id="IPR046409">
    <property type="entry name" value="PDC10_dimerisation_sf"/>
</dbReference>
<dbReference type="GO" id="GO:0005524">
    <property type="term" value="F:ATP binding"/>
    <property type="evidence" value="ECO:0007669"/>
    <property type="project" value="UniProtKB-KW"/>
</dbReference>
<keyword evidence="4" id="KW-0963">Cytoplasm</keyword>
<keyword evidence="5" id="KW-0723">Serine/threonine-protein kinase</keyword>
<dbReference type="PANTHER" id="PTHR48012:SF22">
    <property type="entry name" value="SERINE_THREONINE-PROTEIN KINASE 24"/>
    <property type="match status" value="1"/>
</dbReference>
<evidence type="ECO:0000256" key="10">
    <source>
        <dbReference type="ARBA" id="ARBA00022842"/>
    </source>
</evidence>
<keyword evidence="8" id="KW-0418">Kinase</keyword>
<dbReference type="OrthoDB" id="8693905at2759"/>
<keyword evidence="9" id="KW-0067">ATP-binding</keyword>
<sequence>MKTLCLKSKLSLNSGNLFHAHRLLVQSLSLTPSCPPLTAPCCSFGPCCCHREQSSALPTPHFEYLQILEPGSLDETQIATILREILKGLDYLHSEKKIHRDIKAANVLLSEQGEVKLADFGVAGQLTDTQIKRNTFVGTPFWMAPEVIKQSAYDSKADIWSLGITAIELAKGEPPHSELHPMKVLFLIPKNNPPTLEGNFSKSLKEFVEACLNKDPGFVSFSIFQCVKTSYLTELIDRHKRWKSEQSHDDSSSDDSDTEPDGQASGGSDSGEWIFTIREKDPKNLENGAAQPLELQRNKEKDIPKRPLSQCLSTVISPLFAELKEKSEACGGNTDSIEELKKAIYLAEEACPGIADNMVSHLVQRLQR</sequence>
<dbReference type="GO" id="GO:0090443">
    <property type="term" value="C:FAR/SIN/STRIPAK complex"/>
    <property type="evidence" value="ECO:0007669"/>
    <property type="project" value="Ensembl"/>
</dbReference>
<evidence type="ECO:0000256" key="4">
    <source>
        <dbReference type="ARBA" id="ARBA00022490"/>
    </source>
</evidence>
<keyword evidence="7" id="KW-0547">Nucleotide-binding</keyword>
<dbReference type="GO" id="GO:0046872">
    <property type="term" value="F:metal ion binding"/>
    <property type="evidence" value="ECO:0007669"/>
    <property type="project" value="UniProtKB-KW"/>
</dbReference>
<evidence type="ECO:0000313" key="15">
    <source>
        <dbReference type="Ensembl" id="ENSMGAP00000015790.3"/>
    </source>
</evidence>
<feature type="domain" description="Protein kinase" evidence="14">
    <location>
        <begin position="1"/>
        <end position="232"/>
    </location>
</feature>
<dbReference type="GO" id="GO:0009267">
    <property type="term" value="P:cellular response to starvation"/>
    <property type="evidence" value="ECO:0007669"/>
    <property type="project" value="Ensembl"/>
</dbReference>
<dbReference type="InterPro" id="IPR050629">
    <property type="entry name" value="STE20/SPS1-PAK"/>
</dbReference>
<gene>
    <name evidence="15" type="primary">STK24</name>
</gene>
<dbReference type="SUPFAM" id="SSF56112">
    <property type="entry name" value="Protein kinase-like (PK-like)"/>
    <property type="match status" value="1"/>
</dbReference>
<evidence type="ECO:0000256" key="1">
    <source>
        <dbReference type="ARBA" id="ARBA00001946"/>
    </source>
</evidence>
<dbReference type="InterPro" id="IPR048288">
    <property type="entry name" value="PDCD10_N"/>
</dbReference>
<dbReference type="Proteomes" id="UP000001645">
    <property type="component" value="Chromosome 1"/>
</dbReference>
<dbReference type="GO" id="GO:0034599">
    <property type="term" value="P:cellular response to oxidative stress"/>
    <property type="evidence" value="ECO:0007669"/>
    <property type="project" value="Ensembl"/>
</dbReference>
<keyword evidence="16" id="KW-1185">Reference proteome</keyword>
<keyword evidence="10" id="KW-0460">Magnesium</keyword>
<name>G1NPW0_MELGA</name>
<dbReference type="GO" id="GO:0005730">
    <property type="term" value="C:nucleolus"/>
    <property type="evidence" value="ECO:0007669"/>
    <property type="project" value="Ensembl"/>
</dbReference>
<evidence type="ECO:0000256" key="8">
    <source>
        <dbReference type="ARBA" id="ARBA00022777"/>
    </source>
</evidence>
<comment type="cofactor">
    <cofactor evidence="1">
        <name>Mg(2+)</name>
        <dbReference type="ChEBI" id="CHEBI:18420"/>
    </cofactor>
</comment>
<comment type="catalytic activity">
    <reaction evidence="12">
        <text>L-seryl-[protein] + ATP = O-phospho-L-seryl-[protein] + ADP + H(+)</text>
        <dbReference type="Rhea" id="RHEA:17989"/>
        <dbReference type="Rhea" id="RHEA-COMP:9863"/>
        <dbReference type="Rhea" id="RHEA-COMP:11604"/>
        <dbReference type="ChEBI" id="CHEBI:15378"/>
        <dbReference type="ChEBI" id="CHEBI:29999"/>
        <dbReference type="ChEBI" id="CHEBI:30616"/>
        <dbReference type="ChEBI" id="CHEBI:83421"/>
        <dbReference type="ChEBI" id="CHEBI:456216"/>
        <dbReference type="EC" id="2.7.11.1"/>
    </reaction>
</comment>
<dbReference type="GeneTree" id="ENSGT00940000153476"/>
<dbReference type="InterPro" id="IPR011009">
    <property type="entry name" value="Kinase-like_dom_sf"/>
</dbReference>
<keyword evidence="6" id="KW-0479">Metal-binding</keyword>
<dbReference type="Bgee" id="ENSMGAG00000014898">
    <property type="expression patterns" value="Expressed in brain and 17 other cell types or tissues"/>
</dbReference>
<dbReference type="GO" id="GO:0004674">
    <property type="term" value="F:protein serine/threonine kinase activity"/>
    <property type="evidence" value="ECO:0007669"/>
    <property type="project" value="UniProtKB-KW"/>
</dbReference>
<evidence type="ECO:0000256" key="2">
    <source>
        <dbReference type="ARBA" id="ARBA00004496"/>
    </source>
</evidence>
<feature type="region of interest" description="Disordered" evidence="13">
    <location>
        <begin position="243"/>
        <end position="272"/>
    </location>
</feature>
<dbReference type="GO" id="GO:0048679">
    <property type="term" value="P:regulation of axon regeneration"/>
    <property type="evidence" value="ECO:0007669"/>
    <property type="project" value="Ensembl"/>
</dbReference>
<dbReference type="InterPro" id="IPR000719">
    <property type="entry name" value="Prot_kinase_dom"/>
</dbReference>
<dbReference type="PANTHER" id="PTHR48012">
    <property type="entry name" value="STERILE20-LIKE KINASE, ISOFORM B-RELATED"/>
    <property type="match status" value="1"/>
</dbReference>
<evidence type="ECO:0000259" key="14">
    <source>
        <dbReference type="PROSITE" id="PS50011"/>
    </source>
</evidence>
<accession>G1NPW0</accession>
<comment type="subcellular location">
    <subcellularLocation>
        <location evidence="2">Cytoplasm</location>
    </subcellularLocation>
</comment>
<dbReference type="PROSITE" id="PS50011">
    <property type="entry name" value="PROTEIN_KINASE_DOM"/>
    <property type="match status" value="1"/>
</dbReference>
<dbReference type="FunFam" id="1.10.12.70:FF:000002">
    <property type="entry name" value="Serine/threonine kinase 24"/>
    <property type="match status" value="1"/>
</dbReference>
<dbReference type="GO" id="GO:0008631">
    <property type="term" value="P:intrinsic apoptotic signaling pathway in response to oxidative stress"/>
    <property type="evidence" value="ECO:0007669"/>
    <property type="project" value="Ensembl"/>
</dbReference>
<evidence type="ECO:0000256" key="9">
    <source>
        <dbReference type="ARBA" id="ARBA00022840"/>
    </source>
</evidence>
<proteinExistence type="inferred from homology"/>
<dbReference type="SMART" id="SM00220">
    <property type="entry name" value="S_TKc"/>
    <property type="match status" value="1"/>
</dbReference>
<dbReference type="Gene3D" id="1.10.510.10">
    <property type="entry name" value="Transferase(Phosphotransferase) domain 1"/>
    <property type="match status" value="1"/>
</dbReference>
<dbReference type="FunFam" id="1.10.510.10:FF:000022">
    <property type="entry name" value="Serine/threonine-protein kinase 24"/>
    <property type="match status" value="1"/>
</dbReference>
<evidence type="ECO:0000313" key="16">
    <source>
        <dbReference type="Proteomes" id="UP000001645"/>
    </source>
</evidence>
<evidence type="ECO:0000256" key="3">
    <source>
        <dbReference type="ARBA" id="ARBA00008874"/>
    </source>
</evidence>
<evidence type="ECO:0000256" key="5">
    <source>
        <dbReference type="ARBA" id="ARBA00022527"/>
    </source>
</evidence>
<dbReference type="Gene3D" id="1.10.12.70">
    <property type="match status" value="1"/>
</dbReference>
<evidence type="ECO:0000256" key="13">
    <source>
        <dbReference type="SAM" id="MobiDB-lite"/>
    </source>
</evidence>
<reference evidence="15" key="2">
    <citation type="submission" date="2025-08" db="UniProtKB">
        <authorList>
            <consortium name="Ensembl"/>
        </authorList>
    </citation>
    <scope>IDENTIFICATION</scope>
</reference>
<evidence type="ECO:0000256" key="7">
    <source>
        <dbReference type="ARBA" id="ARBA00022741"/>
    </source>
</evidence>
<comment type="catalytic activity">
    <reaction evidence="11">
        <text>L-threonyl-[protein] + ATP = O-phospho-L-threonyl-[protein] + ADP + H(+)</text>
        <dbReference type="Rhea" id="RHEA:46608"/>
        <dbReference type="Rhea" id="RHEA-COMP:11060"/>
        <dbReference type="Rhea" id="RHEA-COMP:11605"/>
        <dbReference type="ChEBI" id="CHEBI:15378"/>
        <dbReference type="ChEBI" id="CHEBI:30013"/>
        <dbReference type="ChEBI" id="CHEBI:30616"/>
        <dbReference type="ChEBI" id="CHEBI:61977"/>
        <dbReference type="ChEBI" id="CHEBI:456216"/>
        <dbReference type="EC" id="2.7.11.1"/>
    </reaction>
</comment>
<comment type="similarity">
    <text evidence="3">Belongs to the protein kinase superfamily. STE Ser/Thr protein kinase family. STE20 subfamily.</text>
</comment>
<evidence type="ECO:0000256" key="6">
    <source>
        <dbReference type="ARBA" id="ARBA00022723"/>
    </source>
</evidence>
<dbReference type="Ensembl" id="ENSMGAT00000016751.3">
    <property type="protein sequence ID" value="ENSMGAP00000015790.3"/>
    <property type="gene ID" value="ENSMGAG00000014898.3"/>
</dbReference>
<dbReference type="Pfam" id="PF20929">
    <property type="entry name" value="PDCD10_N"/>
    <property type="match status" value="1"/>
</dbReference>
<dbReference type="AlphaFoldDB" id="G1NPW0"/>
<dbReference type="InParanoid" id="G1NPW0"/>
<evidence type="ECO:0000256" key="12">
    <source>
        <dbReference type="ARBA" id="ARBA00048679"/>
    </source>
</evidence>
<dbReference type="GO" id="GO:0005829">
    <property type="term" value="C:cytosol"/>
    <property type="evidence" value="ECO:0007669"/>
    <property type="project" value="Ensembl"/>
</dbReference>
<dbReference type="GO" id="GO:0030336">
    <property type="term" value="P:negative regulation of cell migration"/>
    <property type="evidence" value="ECO:0007669"/>
    <property type="project" value="Ensembl"/>
</dbReference>
<reference evidence="15" key="3">
    <citation type="submission" date="2025-09" db="UniProtKB">
        <authorList>
            <consortium name="Ensembl"/>
        </authorList>
    </citation>
    <scope>IDENTIFICATION</scope>
</reference>
<dbReference type="GO" id="GO:0097194">
    <property type="term" value="P:execution phase of apoptosis"/>
    <property type="evidence" value="ECO:0007669"/>
    <property type="project" value="Ensembl"/>
</dbReference>
<keyword evidence="8" id="KW-0808">Transferase</keyword>
<protein>
    <submittedName>
        <fullName evidence="15">Serine/threonine kinase 24</fullName>
    </submittedName>
</protein>
<dbReference type="Pfam" id="PF00069">
    <property type="entry name" value="Pkinase"/>
    <property type="match status" value="1"/>
</dbReference>
<organism evidence="15 16">
    <name type="scientific">Meleagris gallopavo</name>
    <name type="common">Wild turkey</name>
    <dbReference type="NCBI Taxonomy" id="9103"/>
    <lineage>
        <taxon>Eukaryota</taxon>
        <taxon>Metazoa</taxon>
        <taxon>Chordata</taxon>
        <taxon>Craniata</taxon>
        <taxon>Vertebrata</taxon>
        <taxon>Euteleostomi</taxon>
        <taxon>Archelosauria</taxon>
        <taxon>Archosauria</taxon>
        <taxon>Dinosauria</taxon>
        <taxon>Saurischia</taxon>
        <taxon>Theropoda</taxon>
        <taxon>Coelurosauria</taxon>
        <taxon>Aves</taxon>
        <taxon>Neognathae</taxon>
        <taxon>Galloanserae</taxon>
        <taxon>Galliformes</taxon>
        <taxon>Phasianidae</taxon>
        <taxon>Meleagridinae</taxon>
        <taxon>Meleagris</taxon>
    </lineage>
</organism>
<dbReference type="HOGENOM" id="CLU_000288_63_23_1"/>